<sequence>MPTFDVKQTWVEVESFYCCAVAEGVKQNTLLGSSWRPIDGSAMGIRQVVKKADDNGDYYVIRLHHGRGGVHWIFWKGGDSNQMAGLEGWVKLESSMLRP</sequence>
<proteinExistence type="predicted"/>
<protein>
    <submittedName>
        <fullName evidence="2">PUD1_2 domain-containing protein</fullName>
    </submittedName>
</protein>
<dbReference type="Proteomes" id="UP000095287">
    <property type="component" value="Unplaced"/>
</dbReference>
<name>A0A1I7YHU4_9BILA</name>
<evidence type="ECO:0000313" key="1">
    <source>
        <dbReference type="Proteomes" id="UP000095287"/>
    </source>
</evidence>
<organism evidence="1 2">
    <name type="scientific">Steinernema glaseri</name>
    <dbReference type="NCBI Taxonomy" id="37863"/>
    <lineage>
        <taxon>Eukaryota</taxon>
        <taxon>Metazoa</taxon>
        <taxon>Ecdysozoa</taxon>
        <taxon>Nematoda</taxon>
        <taxon>Chromadorea</taxon>
        <taxon>Rhabditida</taxon>
        <taxon>Tylenchina</taxon>
        <taxon>Panagrolaimomorpha</taxon>
        <taxon>Strongyloidoidea</taxon>
        <taxon>Steinernematidae</taxon>
        <taxon>Steinernema</taxon>
    </lineage>
</organism>
<dbReference type="WBParaSite" id="L893_g1626.t1">
    <property type="protein sequence ID" value="L893_g1626.t1"/>
    <property type="gene ID" value="L893_g1626"/>
</dbReference>
<dbReference type="AlphaFoldDB" id="A0A1I7YHU4"/>
<keyword evidence="1" id="KW-1185">Reference proteome</keyword>
<evidence type="ECO:0000313" key="2">
    <source>
        <dbReference type="WBParaSite" id="L893_g1626.t1"/>
    </source>
</evidence>
<accession>A0A1I7YHU4</accession>
<reference evidence="2" key="1">
    <citation type="submission" date="2016-11" db="UniProtKB">
        <authorList>
            <consortium name="WormBaseParasite"/>
        </authorList>
    </citation>
    <scope>IDENTIFICATION</scope>
</reference>